<keyword evidence="2" id="KW-0812">Transmembrane</keyword>
<dbReference type="EMBL" id="JAWRVE010000210">
    <property type="protein sequence ID" value="KAL1848893.1"/>
    <property type="molecule type" value="Genomic_DNA"/>
</dbReference>
<feature type="transmembrane region" description="Helical" evidence="2">
    <location>
        <begin position="200"/>
        <end position="223"/>
    </location>
</feature>
<evidence type="ECO:0000256" key="1">
    <source>
        <dbReference type="SAM" id="MobiDB-lite"/>
    </source>
</evidence>
<feature type="transmembrane region" description="Helical" evidence="2">
    <location>
        <begin position="133"/>
        <end position="155"/>
    </location>
</feature>
<gene>
    <name evidence="3" type="ORF">Daus18300_013452</name>
</gene>
<organism evidence="3 4">
    <name type="scientific">Diaporthe australafricana</name>
    <dbReference type="NCBI Taxonomy" id="127596"/>
    <lineage>
        <taxon>Eukaryota</taxon>
        <taxon>Fungi</taxon>
        <taxon>Dikarya</taxon>
        <taxon>Ascomycota</taxon>
        <taxon>Pezizomycotina</taxon>
        <taxon>Sordariomycetes</taxon>
        <taxon>Sordariomycetidae</taxon>
        <taxon>Diaporthales</taxon>
        <taxon>Diaporthaceae</taxon>
        <taxon>Diaporthe</taxon>
    </lineage>
</organism>
<proteinExistence type="predicted"/>
<protein>
    <submittedName>
        <fullName evidence="3">Uncharacterized protein</fullName>
    </submittedName>
</protein>
<reference evidence="3 4" key="1">
    <citation type="journal article" date="2024" name="IMA Fungus">
        <title>IMA Genome - F19 : A genome assembly and annotation guide to empower mycologists, including annotated draft genome sequences of Ceratocystis pirilliformis, Diaporthe australafricana, Fusarium ophioides, Paecilomyces lecythidis, and Sporothrix stenoceras.</title>
        <authorList>
            <person name="Aylward J."/>
            <person name="Wilson A.M."/>
            <person name="Visagie C.M."/>
            <person name="Spraker J."/>
            <person name="Barnes I."/>
            <person name="Buitendag C."/>
            <person name="Ceriani C."/>
            <person name="Del Mar Angel L."/>
            <person name="du Plessis D."/>
            <person name="Fuchs T."/>
            <person name="Gasser K."/>
            <person name="Kramer D."/>
            <person name="Li W."/>
            <person name="Munsamy K."/>
            <person name="Piso A."/>
            <person name="Price J.L."/>
            <person name="Sonnekus B."/>
            <person name="Thomas C."/>
            <person name="van der Nest A."/>
            <person name="van Dijk A."/>
            <person name="van Heerden A."/>
            <person name="van Vuuren N."/>
            <person name="Yilmaz N."/>
            <person name="Duong T.A."/>
            <person name="van der Merwe N.A."/>
            <person name="Wingfield M.J."/>
            <person name="Wingfield B.D."/>
        </authorList>
    </citation>
    <scope>NUCLEOTIDE SEQUENCE [LARGE SCALE GENOMIC DNA]</scope>
    <source>
        <strain evidence="3 4">CMW 18300</strain>
    </source>
</reference>
<dbReference type="Proteomes" id="UP001583177">
    <property type="component" value="Unassembled WGS sequence"/>
</dbReference>
<feature type="region of interest" description="Disordered" evidence="1">
    <location>
        <begin position="1"/>
        <end position="61"/>
    </location>
</feature>
<sequence length="265" mass="29277">MPQRQPSTSKPPPVRHPSIRSEKPGPQRLSSTRTSTSRNPSVRSATGNGPQRRPTAGLHRENTLQTRYMEMLLSLDKIPRIHNILASFFGWVLLAGFIVFPGTFTSIRDLSDDPELENDSPTASAVLGHVQNIPLLVIAAICCGIGAAGLLWLAFRWRSNYVWLLNRVYLPGATNALAGLISTLVVVYSQKHGQWSVTAMITGIVEAADLVICGSLFVFNTLLLKRVQRKHGREMEQFDQTGEEGLFERAGRKLQEPALEPQSVV</sequence>
<comment type="caution">
    <text evidence="3">The sequence shown here is derived from an EMBL/GenBank/DDBJ whole genome shotgun (WGS) entry which is preliminary data.</text>
</comment>
<name>A0ABR3VYZ5_9PEZI</name>
<feature type="transmembrane region" description="Helical" evidence="2">
    <location>
        <begin position="167"/>
        <end position="188"/>
    </location>
</feature>
<feature type="compositionally biased region" description="Low complexity" evidence="1">
    <location>
        <begin position="30"/>
        <end position="44"/>
    </location>
</feature>
<keyword evidence="2" id="KW-0472">Membrane</keyword>
<evidence type="ECO:0000313" key="4">
    <source>
        <dbReference type="Proteomes" id="UP001583177"/>
    </source>
</evidence>
<evidence type="ECO:0000313" key="3">
    <source>
        <dbReference type="EMBL" id="KAL1848893.1"/>
    </source>
</evidence>
<accession>A0ABR3VYZ5</accession>
<feature type="transmembrane region" description="Helical" evidence="2">
    <location>
        <begin position="84"/>
        <end position="104"/>
    </location>
</feature>
<evidence type="ECO:0000256" key="2">
    <source>
        <dbReference type="SAM" id="Phobius"/>
    </source>
</evidence>
<keyword evidence="2" id="KW-1133">Transmembrane helix</keyword>
<keyword evidence="4" id="KW-1185">Reference proteome</keyword>